<feature type="transmembrane region" description="Helical" evidence="12">
    <location>
        <begin position="186"/>
        <end position="207"/>
    </location>
</feature>
<keyword evidence="6" id="KW-0851">Voltage-gated channel</keyword>
<evidence type="ECO:0000256" key="5">
    <source>
        <dbReference type="ARBA" id="ARBA00022826"/>
    </source>
</evidence>
<dbReference type="GO" id="GO:0001508">
    <property type="term" value="P:action potential"/>
    <property type="evidence" value="ECO:0007669"/>
    <property type="project" value="TreeGrafter"/>
</dbReference>
<dbReference type="Pfam" id="PF00520">
    <property type="entry name" value="Ion_trans"/>
    <property type="match status" value="1"/>
</dbReference>
<organism evidence="14 15">
    <name type="scientific">Aquaticitalea lipolytica</name>
    <dbReference type="NCBI Taxonomy" id="1247562"/>
    <lineage>
        <taxon>Bacteria</taxon>
        <taxon>Pseudomonadati</taxon>
        <taxon>Bacteroidota</taxon>
        <taxon>Flavobacteriia</taxon>
        <taxon>Flavobacteriales</taxon>
        <taxon>Flavobacteriaceae</taxon>
        <taxon>Aquaticitalea</taxon>
    </lineage>
</organism>
<dbReference type="GO" id="GO:0005249">
    <property type="term" value="F:voltage-gated potassium channel activity"/>
    <property type="evidence" value="ECO:0007669"/>
    <property type="project" value="InterPro"/>
</dbReference>
<keyword evidence="9" id="KW-0406">Ion transport</keyword>
<feature type="transmembrane region" description="Helical" evidence="12">
    <location>
        <begin position="90"/>
        <end position="109"/>
    </location>
</feature>
<feature type="transmembrane region" description="Helical" evidence="12">
    <location>
        <begin position="214"/>
        <end position="233"/>
    </location>
</feature>
<dbReference type="Gene3D" id="1.10.287.70">
    <property type="match status" value="1"/>
</dbReference>
<dbReference type="Gene3D" id="1.20.120.350">
    <property type="entry name" value="Voltage-gated potassium channels. Chain C"/>
    <property type="match status" value="1"/>
</dbReference>
<dbReference type="PANTHER" id="PTHR11537:SF254">
    <property type="entry name" value="POTASSIUM VOLTAGE-GATED CHANNEL PROTEIN SHAB"/>
    <property type="match status" value="1"/>
</dbReference>
<feature type="transmembrane region" description="Helical" evidence="12">
    <location>
        <begin position="121"/>
        <end position="143"/>
    </location>
</feature>
<protein>
    <submittedName>
        <fullName evidence="14">Ion transporter</fullName>
    </submittedName>
</protein>
<evidence type="ECO:0000256" key="9">
    <source>
        <dbReference type="ARBA" id="ARBA00023065"/>
    </source>
</evidence>
<evidence type="ECO:0000256" key="12">
    <source>
        <dbReference type="SAM" id="Phobius"/>
    </source>
</evidence>
<dbReference type="Proteomes" id="UP000598120">
    <property type="component" value="Unassembled WGS sequence"/>
</dbReference>
<keyword evidence="4 12" id="KW-0812">Transmembrane</keyword>
<sequence>MGENKSNITTSKKIKWFFLKVKINFLKLIDLLFLKKRELKPWQKKLHEIIFGADTRLGKLFDIVLFYVIIASIVLVMLESVQELDAKYNLLFKILEWTITVLFTVEYIARIITIKNPRRYVFSFYGIIDLLSTIPMYLSFFIAGTHSLVALRALRLLRVFRILKLTRYIGESTNFVIALKESRAKIAVFISFVVIVCIILGTIMYLVESPESGFTSIPVSVYWSIVTLTTVGYGDISPATPLGQLIASAIMILGYGIIAIPTGIVSAQMAKNDHQQHTNDIDSCPNCLFDNHSSGAKFCSKCGHNLDE</sequence>
<keyword evidence="7" id="KW-0630">Potassium</keyword>
<evidence type="ECO:0000259" key="13">
    <source>
        <dbReference type="Pfam" id="PF00520"/>
    </source>
</evidence>
<evidence type="ECO:0000256" key="4">
    <source>
        <dbReference type="ARBA" id="ARBA00022692"/>
    </source>
</evidence>
<dbReference type="InterPro" id="IPR027359">
    <property type="entry name" value="Volt_channel_dom_sf"/>
</dbReference>
<evidence type="ECO:0000256" key="10">
    <source>
        <dbReference type="ARBA" id="ARBA00023136"/>
    </source>
</evidence>
<feature type="transmembrane region" description="Helical" evidence="12">
    <location>
        <begin position="60"/>
        <end position="78"/>
    </location>
</feature>
<evidence type="ECO:0000313" key="15">
    <source>
        <dbReference type="Proteomes" id="UP000598120"/>
    </source>
</evidence>
<evidence type="ECO:0000256" key="1">
    <source>
        <dbReference type="ARBA" id="ARBA00004141"/>
    </source>
</evidence>
<dbReference type="AlphaFoldDB" id="A0A8J2TUK4"/>
<keyword evidence="8 12" id="KW-1133">Transmembrane helix</keyword>
<dbReference type="EMBL" id="BMIC01000002">
    <property type="protein sequence ID" value="GFZ86331.1"/>
    <property type="molecule type" value="Genomic_DNA"/>
</dbReference>
<reference evidence="14 15" key="1">
    <citation type="journal article" date="2014" name="Int. J. Syst. Evol. Microbiol.">
        <title>Complete genome sequence of Corynebacterium casei LMG S-19264T (=DSM 44701T), isolated from a smear-ripened cheese.</title>
        <authorList>
            <consortium name="US DOE Joint Genome Institute (JGI-PGF)"/>
            <person name="Walter F."/>
            <person name="Albersmeier A."/>
            <person name="Kalinowski J."/>
            <person name="Ruckert C."/>
        </authorList>
    </citation>
    <scope>NUCLEOTIDE SEQUENCE [LARGE SCALE GENOMIC DNA]</scope>
    <source>
        <strain evidence="14 15">CGMCC 1.15295</strain>
    </source>
</reference>
<evidence type="ECO:0000256" key="11">
    <source>
        <dbReference type="ARBA" id="ARBA00023303"/>
    </source>
</evidence>
<accession>A0A8J2TUK4</accession>
<keyword evidence="2" id="KW-0813">Transport</keyword>
<keyword evidence="15" id="KW-1185">Reference proteome</keyword>
<feature type="transmembrane region" description="Helical" evidence="12">
    <location>
        <begin position="245"/>
        <end position="267"/>
    </location>
</feature>
<evidence type="ECO:0000256" key="2">
    <source>
        <dbReference type="ARBA" id="ARBA00022448"/>
    </source>
</evidence>
<proteinExistence type="predicted"/>
<dbReference type="PANTHER" id="PTHR11537">
    <property type="entry name" value="VOLTAGE-GATED POTASSIUM CHANNEL"/>
    <property type="match status" value="1"/>
</dbReference>
<keyword evidence="10 12" id="KW-0472">Membrane</keyword>
<evidence type="ECO:0000256" key="8">
    <source>
        <dbReference type="ARBA" id="ARBA00022989"/>
    </source>
</evidence>
<keyword evidence="5" id="KW-0631">Potassium channel</keyword>
<evidence type="ECO:0000256" key="7">
    <source>
        <dbReference type="ARBA" id="ARBA00022958"/>
    </source>
</evidence>
<evidence type="ECO:0000256" key="6">
    <source>
        <dbReference type="ARBA" id="ARBA00022882"/>
    </source>
</evidence>
<name>A0A8J2TUK4_9FLAO</name>
<evidence type="ECO:0000256" key="3">
    <source>
        <dbReference type="ARBA" id="ARBA00022538"/>
    </source>
</evidence>
<comment type="caution">
    <text evidence="14">The sequence shown here is derived from an EMBL/GenBank/DDBJ whole genome shotgun (WGS) entry which is preliminary data.</text>
</comment>
<dbReference type="PRINTS" id="PR00169">
    <property type="entry name" value="KCHANNEL"/>
</dbReference>
<dbReference type="SUPFAM" id="SSF81324">
    <property type="entry name" value="Voltage-gated potassium channels"/>
    <property type="match status" value="1"/>
</dbReference>
<keyword evidence="3" id="KW-0633">Potassium transport</keyword>
<gene>
    <name evidence="14" type="ORF">GCM10011531_17070</name>
</gene>
<evidence type="ECO:0000313" key="14">
    <source>
        <dbReference type="EMBL" id="GFZ86331.1"/>
    </source>
</evidence>
<comment type="subcellular location">
    <subcellularLocation>
        <location evidence="1">Membrane</location>
        <topology evidence="1">Multi-pass membrane protein</topology>
    </subcellularLocation>
</comment>
<dbReference type="GO" id="GO:0008076">
    <property type="term" value="C:voltage-gated potassium channel complex"/>
    <property type="evidence" value="ECO:0007669"/>
    <property type="project" value="InterPro"/>
</dbReference>
<keyword evidence="11" id="KW-0407">Ion channel</keyword>
<dbReference type="InterPro" id="IPR005821">
    <property type="entry name" value="Ion_trans_dom"/>
</dbReference>
<dbReference type="InterPro" id="IPR028325">
    <property type="entry name" value="VG_K_chnl"/>
</dbReference>
<feature type="domain" description="Ion transport" evidence="13">
    <location>
        <begin position="59"/>
        <end position="275"/>
    </location>
</feature>